<dbReference type="EMBL" id="VSSQ01102979">
    <property type="protein sequence ID" value="MPN44106.1"/>
    <property type="molecule type" value="Genomic_DNA"/>
</dbReference>
<reference evidence="1" key="1">
    <citation type="submission" date="2019-08" db="EMBL/GenBank/DDBJ databases">
        <authorList>
            <person name="Kucharzyk K."/>
            <person name="Murdoch R.W."/>
            <person name="Higgins S."/>
            <person name="Loffler F."/>
        </authorList>
    </citation>
    <scope>NUCLEOTIDE SEQUENCE</scope>
</reference>
<dbReference type="AlphaFoldDB" id="A0A645HZT5"/>
<protein>
    <submittedName>
        <fullName evidence="1">Uncharacterized protein</fullName>
    </submittedName>
</protein>
<evidence type="ECO:0000313" key="1">
    <source>
        <dbReference type="EMBL" id="MPN44106.1"/>
    </source>
</evidence>
<gene>
    <name evidence="1" type="ORF">SDC9_191667</name>
</gene>
<comment type="caution">
    <text evidence="1">The sequence shown here is derived from an EMBL/GenBank/DDBJ whole genome shotgun (WGS) entry which is preliminary data.</text>
</comment>
<accession>A0A645HZT5</accession>
<organism evidence="1">
    <name type="scientific">bioreactor metagenome</name>
    <dbReference type="NCBI Taxonomy" id="1076179"/>
    <lineage>
        <taxon>unclassified sequences</taxon>
        <taxon>metagenomes</taxon>
        <taxon>ecological metagenomes</taxon>
    </lineage>
</organism>
<sequence>MEEFKFLIIYPYHRLLISGESPNKKLEALRFGHTWEIPKVRQACGRAELIQTDWKKFFPETNTEKTLLLSPLHLIDVVALCLF</sequence>
<proteinExistence type="predicted"/>
<name>A0A645HZT5_9ZZZZ</name>